<dbReference type="AlphaFoldDB" id="W4FUR9"/>
<organism evidence="1">
    <name type="scientific">Aphanomyces astaci</name>
    <name type="common">Crayfish plague agent</name>
    <dbReference type="NCBI Taxonomy" id="112090"/>
    <lineage>
        <taxon>Eukaryota</taxon>
        <taxon>Sar</taxon>
        <taxon>Stramenopiles</taxon>
        <taxon>Oomycota</taxon>
        <taxon>Saprolegniomycetes</taxon>
        <taxon>Saprolegniales</taxon>
        <taxon>Verrucalvaceae</taxon>
        <taxon>Aphanomyces</taxon>
    </lineage>
</organism>
<name>W4FUR9_APHAT</name>
<proteinExistence type="predicted"/>
<dbReference type="GeneID" id="20815791"/>
<gene>
    <name evidence="1" type="ORF">H257_13795</name>
</gene>
<dbReference type="RefSeq" id="XP_009839760.1">
    <property type="nucleotide sequence ID" value="XM_009841458.1"/>
</dbReference>
<dbReference type="EMBL" id="KI913164">
    <property type="protein sequence ID" value="ETV70696.1"/>
    <property type="molecule type" value="Genomic_DNA"/>
</dbReference>
<dbReference type="VEuPathDB" id="FungiDB:H257_13795"/>
<evidence type="ECO:0000313" key="1">
    <source>
        <dbReference type="EMBL" id="ETV70696.1"/>
    </source>
</evidence>
<reference evidence="1" key="1">
    <citation type="submission" date="2013-12" db="EMBL/GenBank/DDBJ databases">
        <title>The Genome Sequence of Aphanomyces astaci APO3.</title>
        <authorList>
            <consortium name="The Broad Institute Genomics Platform"/>
            <person name="Russ C."/>
            <person name="Tyler B."/>
            <person name="van West P."/>
            <person name="Dieguez-Uribeondo J."/>
            <person name="Young S.K."/>
            <person name="Zeng Q."/>
            <person name="Gargeya S."/>
            <person name="Fitzgerald M."/>
            <person name="Abouelleil A."/>
            <person name="Alvarado L."/>
            <person name="Chapman S.B."/>
            <person name="Gainer-Dewar J."/>
            <person name="Goldberg J."/>
            <person name="Griggs A."/>
            <person name="Gujja S."/>
            <person name="Hansen M."/>
            <person name="Howarth C."/>
            <person name="Imamovic A."/>
            <person name="Ireland A."/>
            <person name="Larimer J."/>
            <person name="McCowan C."/>
            <person name="Murphy C."/>
            <person name="Pearson M."/>
            <person name="Poon T.W."/>
            <person name="Priest M."/>
            <person name="Roberts A."/>
            <person name="Saif S."/>
            <person name="Shea T."/>
            <person name="Sykes S."/>
            <person name="Wortman J."/>
            <person name="Nusbaum C."/>
            <person name="Birren B."/>
        </authorList>
    </citation>
    <scope>NUCLEOTIDE SEQUENCE [LARGE SCALE GENOMIC DNA]</scope>
    <source>
        <strain evidence="1">APO3</strain>
    </source>
</reference>
<accession>W4FUR9</accession>
<protein>
    <submittedName>
        <fullName evidence="1">Uncharacterized protein</fullName>
    </submittedName>
</protein>
<sequence>MNDMTTSSPRKRMALLCNVVVVATDGTDVVTGPRGAATGVQIAATVEAGTPWNVHASPLKSKNVVAHSGNWHSAAKVATDPDDVMRDVMPAAVVHLVLATSKPNGYAVAAHSVDLVRGGVGAGVVKYGDFTTGSQRVDQTAAGAP</sequence>